<dbReference type="EMBL" id="CZBU01000004">
    <property type="protein sequence ID" value="CUQ78256.1"/>
    <property type="molecule type" value="Genomic_DNA"/>
</dbReference>
<gene>
    <name evidence="2" type="ORF">ERS852490_01986</name>
</gene>
<dbReference type="RefSeq" id="WP_055215924.1">
    <property type="nucleotide sequence ID" value="NZ_CZBU01000004.1"/>
</dbReference>
<feature type="domain" description="HTH cro/C1-type" evidence="1">
    <location>
        <begin position="20"/>
        <end position="72"/>
    </location>
</feature>
<sequence length="92" mass="10642">MNEYVWETCEELDKKIADRVRLIRKRRSISQEKLSKISNVSLGSIKRFETTGQISLLSLTKIAVALNIADDLRNIFTDIPYNSIEEVINETR</sequence>
<evidence type="ECO:0000313" key="3">
    <source>
        <dbReference type="Proteomes" id="UP000095621"/>
    </source>
</evidence>
<dbReference type="AlphaFoldDB" id="A0A174Z266"/>
<evidence type="ECO:0000259" key="1">
    <source>
        <dbReference type="PROSITE" id="PS50943"/>
    </source>
</evidence>
<dbReference type="OrthoDB" id="129830at2"/>
<dbReference type="GO" id="GO:0003677">
    <property type="term" value="F:DNA binding"/>
    <property type="evidence" value="ECO:0007669"/>
    <property type="project" value="InterPro"/>
</dbReference>
<dbReference type="Pfam" id="PF01381">
    <property type="entry name" value="HTH_3"/>
    <property type="match status" value="1"/>
</dbReference>
<dbReference type="CDD" id="cd00093">
    <property type="entry name" value="HTH_XRE"/>
    <property type="match status" value="1"/>
</dbReference>
<name>A0A174Z266_9FIRM</name>
<accession>A0A174Z266</accession>
<dbReference type="Proteomes" id="UP000095621">
    <property type="component" value="Unassembled WGS sequence"/>
</dbReference>
<dbReference type="Gene3D" id="1.10.260.40">
    <property type="entry name" value="lambda repressor-like DNA-binding domains"/>
    <property type="match status" value="1"/>
</dbReference>
<dbReference type="InterPro" id="IPR010982">
    <property type="entry name" value="Lambda_DNA-bd_dom_sf"/>
</dbReference>
<protein>
    <submittedName>
        <fullName evidence="2">Anaerobic benzoate catabolism transcriptional regulator</fullName>
    </submittedName>
</protein>
<dbReference type="PROSITE" id="PS50943">
    <property type="entry name" value="HTH_CROC1"/>
    <property type="match status" value="1"/>
</dbReference>
<proteinExistence type="predicted"/>
<dbReference type="SMART" id="SM00530">
    <property type="entry name" value="HTH_XRE"/>
    <property type="match status" value="1"/>
</dbReference>
<dbReference type="SUPFAM" id="SSF47413">
    <property type="entry name" value="lambda repressor-like DNA-binding domains"/>
    <property type="match status" value="1"/>
</dbReference>
<reference evidence="2 3" key="1">
    <citation type="submission" date="2015-09" db="EMBL/GenBank/DDBJ databases">
        <authorList>
            <consortium name="Pathogen Informatics"/>
        </authorList>
    </citation>
    <scope>NUCLEOTIDE SEQUENCE [LARGE SCALE GENOMIC DNA]</scope>
    <source>
        <strain evidence="2 3">2789STDY5834875</strain>
    </source>
</reference>
<evidence type="ECO:0000313" key="2">
    <source>
        <dbReference type="EMBL" id="CUQ78256.1"/>
    </source>
</evidence>
<dbReference type="InterPro" id="IPR001387">
    <property type="entry name" value="Cro/C1-type_HTH"/>
</dbReference>
<organism evidence="2 3">
    <name type="scientific">Lachnospira eligens</name>
    <dbReference type="NCBI Taxonomy" id="39485"/>
    <lineage>
        <taxon>Bacteria</taxon>
        <taxon>Bacillati</taxon>
        <taxon>Bacillota</taxon>
        <taxon>Clostridia</taxon>
        <taxon>Lachnospirales</taxon>
        <taxon>Lachnospiraceae</taxon>
        <taxon>Lachnospira</taxon>
    </lineage>
</organism>